<accession>A0AAV9I0M6</accession>
<dbReference type="AlphaFoldDB" id="A0AAV9I0M6"/>
<comment type="similarity">
    <text evidence="1">Belongs to the tpcK family.</text>
</comment>
<reference evidence="3" key="1">
    <citation type="journal article" date="2023" name="Mol. Phylogenet. Evol.">
        <title>Genome-scale phylogeny and comparative genomics of the fungal order Sordariales.</title>
        <authorList>
            <person name="Hensen N."/>
            <person name="Bonometti L."/>
            <person name="Westerberg I."/>
            <person name="Brannstrom I.O."/>
            <person name="Guillou S."/>
            <person name="Cros-Aarteil S."/>
            <person name="Calhoun S."/>
            <person name="Haridas S."/>
            <person name="Kuo A."/>
            <person name="Mondo S."/>
            <person name="Pangilinan J."/>
            <person name="Riley R."/>
            <person name="LaButti K."/>
            <person name="Andreopoulos B."/>
            <person name="Lipzen A."/>
            <person name="Chen C."/>
            <person name="Yan M."/>
            <person name="Daum C."/>
            <person name="Ng V."/>
            <person name="Clum A."/>
            <person name="Steindorff A."/>
            <person name="Ohm R.A."/>
            <person name="Martin F."/>
            <person name="Silar P."/>
            <person name="Natvig D.O."/>
            <person name="Lalanne C."/>
            <person name="Gautier V."/>
            <person name="Ament-Velasquez S.L."/>
            <person name="Kruys A."/>
            <person name="Hutchinson M.I."/>
            <person name="Powell A.J."/>
            <person name="Barry K."/>
            <person name="Miller A.N."/>
            <person name="Grigoriev I.V."/>
            <person name="Debuchy R."/>
            <person name="Gladieux P."/>
            <person name="Hiltunen Thoren M."/>
            <person name="Johannesson H."/>
        </authorList>
    </citation>
    <scope>NUCLEOTIDE SEQUENCE</scope>
    <source>
        <strain evidence="3">PSN324</strain>
    </source>
</reference>
<evidence type="ECO:0000313" key="3">
    <source>
        <dbReference type="EMBL" id="KAK4466557.1"/>
    </source>
</evidence>
<dbReference type="Proteomes" id="UP001321749">
    <property type="component" value="Unassembled WGS sequence"/>
</dbReference>
<dbReference type="InterPro" id="IPR011008">
    <property type="entry name" value="Dimeric_a/b-barrel"/>
</dbReference>
<dbReference type="Gene3D" id="3.30.70.100">
    <property type="match status" value="1"/>
</dbReference>
<evidence type="ECO:0000313" key="4">
    <source>
        <dbReference type="Proteomes" id="UP001321749"/>
    </source>
</evidence>
<proteinExistence type="inferred from homology"/>
<evidence type="ECO:0000256" key="1">
    <source>
        <dbReference type="ARBA" id="ARBA00005986"/>
    </source>
</evidence>
<dbReference type="GO" id="GO:0016491">
    <property type="term" value="F:oxidoreductase activity"/>
    <property type="evidence" value="ECO:0007669"/>
    <property type="project" value="InterPro"/>
</dbReference>
<dbReference type="SUPFAM" id="SSF54909">
    <property type="entry name" value="Dimeric alpha+beta barrel"/>
    <property type="match status" value="1"/>
</dbReference>
<dbReference type="EMBL" id="MU864931">
    <property type="protein sequence ID" value="KAK4466557.1"/>
    <property type="molecule type" value="Genomic_DNA"/>
</dbReference>
<protein>
    <submittedName>
        <fullName evidence="3">EthD domain-containing protein</fullName>
    </submittedName>
</protein>
<dbReference type="InterPro" id="IPR009799">
    <property type="entry name" value="EthD_dom"/>
</dbReference>
<evidence type="ECO:0000259" key="2">
    <source>
        <dbReference type="Pfam" id="PF07110"/>
    </source>
</evidence>
<feature type="domain" description="EthD" evidence="2">
    <location>
        <begin position="21"/>
        <end position="117"/>
    </location>
</feature>
<dbReference type="Pfam" id="PF07110">
    <property type="entry name" value="EthD"/>
    <property type="match status" value="1"/>
</dbReference>
<keyword evidence="4" id="KW-1185">Reference proteome</keyword>
<reference evidence="3" key="2">
    <citation type="submission" date="2023-06" db="EMBL/GenBank/DDBJ databases">
        <authorList>
            <consortium name="Lawrence Berkeley National Laboratory"/>
            <person name="Mondo S.J."/>
            <person name="Hensen N."/>
            <person name="Bonometti L."/>
            <person name="Westerberg I."/>
            <person name="Brannstrom I.O."/>
            <person name="Guillou S."/>
            <person name="Cros-Aarteil S."/>
            <person name="Calhoun S."/>
            <person name="Haridas S."/>
            <person name="Kuo A."/>
            <person name="Pangilinan J."/>
            <person name="Riley R."/>
            <person name="Labutti K."/>
            <person name="Andreopoulos B."/>
            <person name="Lipzen A."/>
            <person name="Chen C."/>
            <person name="Yanf M."/>
            <person name="Daum C."/>
            <person name="Ng V."/>
            <person name="Clum A."/>
            <person name="Steindorff A."/>
            <person name="Ohm R."/>
            <person name="Martin F."/>
            <person name="Silar P."/>
            <person name="Natvig D."/>
            <person name="Lalanne C."/>
            <person name="Gautier V."/>
            <person name="Ament-Velasquez S.L."/>
            <person name="Kruys A."/>
            <person name="Hutchinson M.I."/>
            <person name="Powell A.J."/>
            <person name="Barry K."/>
            <person name="Miller A.N."/>
            <person name="Grigoriev I.V."/>
            <person name="Debuchy R."/>
            <person name="Gladieux P."/>
            <person name="Thoren M.H."/>
            <person name="Johannesson H."/>
        </authorList>
    </citation>
    <scope>NUCLEOTIDE SEQUENCE</scope>
    <source>
        <strain evidence="3">PSN324</strain>
    </source>
</reference>
<sequence length="147" mass="16415">MASSTEKPQQPLCLHILGYKKEGITSEEYRNYMVNVHSPLVAGLMKKYGFLQWSMTHTTPESPALMGQLYDPQFANLATYDAVVSIVIPSIDCFVRMKADPYFRNSVGPDHEHFADTKRSQMLIGLWSPLMKDTELVGSCAGVTAPQ</sequence>
<organism evidence="3 4">
    <name type="scientific">Cladorrhinum samala</name>
    <dbReference type="NCBI Taxonomy" id="585594"/>
    <lineage>
        <taxon>Eukaryota</taxon>
        <taxon>Fungi</taxon>
        <taxon>Dikarya</taxon>
        <taxon>Ascomycota</taxon>
        <taxon>Pezizomycotina</taxon>
        <taxon>Sordariomycetes</taxon>
        <taxon>Sordariomycetidae</taxon>
        <taxon>Sordariales</taxon>
        <taxon>Podosporaceae</taxon>
        <taxon>Cladorrhinum</taxon>
    </lineage>
</organism>
<comment type="caution">
    <text evidence="3">The sequence shown here is derived from an EMBL/GenBank/DDBJ whole genome shotgun (WGS) entry which is preliminary data.</text>
</comment>
<gene>
    <name evidence="3" type="ORF">QBC42DRAFT_259231</name>
</gene>
<name>A0AAV9I0M6_9PEZI</name>